<protein>
    <submittedName>
        <fullName evidence="1">Uncharacterized protein</fullName>
    </submittedName>
</protein>
<gene>
    <name evidence="1" type="ORF">ACFQ07_31660</name>
</gene>
<organism evidence="1 2">
    <name type="scientific">Actinomadura adrarensis</name>
    <dbReference type="NCBI Taxonomy" id="1819600"/>
    <lineage>
        <taxon>Bacteria</taxon>
        <taxon>Bacillati</taxon>
        <taxon>Actinomycetota</taxon>
        <taxon>Actinomycetes</taxon>
        <taxon>Streptosporangiales</taxon>
        <taxon>Thermomonosporaceae</taxon>
        <taxon>Actinomadura</taxon>
    </lineage>
</organism>
<proteinExistence type="predicted"/>
<comment type="caution">
    <text evidence="1">The sequence shown here is derived from an EMBL/GenBank/DDBJ whole genome shotgun (WGS) entry which is preliminary data.</text>
</comment>
<dbReference type="Proteomes" id="UP001597083">
    <property type="component" value="Unassembled WGS sequence"/>
</dbReference>
<evidence type="ECO:0000313" key="2">
    <source>
        <dbReference type="Proteomes" id="UP001597083"/>
    </source>
</evidence>
<feature type="non-terminal residue" evidence="1">
    <location>
        <position position="1"/>
    </location>
</feature>
<accession>A0ABW3CTE6</accession>
<sequence>GLLALVPGAGDAIALAPITVEMVAVLLSGARPDPGTAFDLKLCAPDRFRPTAVTTPTPWPSPTMH</sequence>
<keyword evidence="2" id="KW-1185">Reference proteome</keyword>
<dbReference type="EMBL" id="JBHTIR010004274">
    <property type="protein sequence ID" value="MFD0856832.1"/>
    <property type="molecule type" value="Genomic_DNA"/>
</dbReference>
<reference evidence="2" key="1">
    <citation type="journal article" date="2019" name="Int. J. Syst. Evol. Microbiol.">
        <title>The Global Catalogue of Microorganisms (GCM) 10K type strain sequencing project: providing services to taxonomists for standard genome sequencing and annotation.</title>
        <authorList>
            <consortium name="The Broad Institute Genomics Platform"/>
            <consortium name="The Broad Institute Genome Sequencing Center for Infectious Disease"/>
            <person name="Wu L."/>
            <person name="Ma J."/>
        </authorList>
    </citation>
    <scope>NUCLEOTIDE SEQUENCE [LARGE SCALE GENOMIC DNA]</scope>
    <source>
        <strain evidence="2">JCM 31696</strain>
    </source>
</reference>
<evidence type="ECO:0000313" key="1">
    <source>
        <dbReference type="EMBL" id="MFD0856832.1"/>
    </source>
</evidence>
<name>A0ABW3CTE6_9ACTN</name>